<dbReference type="AlphaFoldDB" id="A0A316ULR0"/>
<proteinExistence type="predicted"/>
<organism evidence="1 2">
    <name type="scientific">Jaminaea rosea</name>
    <dbReference type="NCBI Taxonomy" id="1569628"/>
    <lineage>
        <taxon>Eukaryota</taxon>
        <taxon>Fungi</taxon>
        <taxon>Dikarya</taxon>
        <taxon>Basidiomycota</taxon>
        <taxon>Ustilaginomycotina</taxon>
        <taxon>Exobasidiomycetes</taxon>
        <taxon>Microstromatales</taxon>
        <taxon>Microstromatales incertae sedis</taxon>
        <taxon>Jaminaea</taxon>
    </lineage>
</organism>
<gene>
    <name evidence="1" type="ORF">BDZ90DRAFT_281863</name>
</gene>
<evidence type="ECO:0000313" key="2">
    <source>
        <dbReference type="Proteomes" id="UP000245884"/>
    </source>
</evidence>
<dbReference type="EMBL" id="KZ819678">
    <property type="protein sequence ID" value="PWN24863.1"/>
    <property type="molecule type" value="Genomic_DNA"/>
</dbReference>
<dbReference type="RefSeq" id="XP_025359475.1">
    <property type="nucleotide sequence ID" value="XM_025509403.1"/>
</dbReference>
<sequence>MPPAFNGKFRGTVPINCGKQGYQDLDIWFGWVKGWSNMSTISTLLQARSSDDQSMNPHAQGTSLGSSTPWVDFDVWCIT</sequence>
<accession>A0A316ULR0</accession>
<keyword evidence="2" id="KW-1185">Reference proteome</keyword>
<evidence type="ECO:0000313" key="1">
    <source>
        <dbReference type="EMBL" id="PWN24863.1"/>
    </source>
</evidence>
<protein>
    <submittedName>
        <fullName evidence="1">Uncharacterized protein</fullName>
    </submittedName>
</protein>
<reference evidence="1 2" key="1">
    <citation type="journal article" date="2018" name="Mol. Biol. Evol.">
        <title>Broad Genomic Sampling Reveals a Smut Pathogenic Ancestry of the Fungal Clade Ustilaginomycotina.</title>
        <authorList>
            <person name="Kijpornyongpan T."/>
            <person name="Mondo S.J."/>
            <person name="Barry K."/>
            <person name="Sandor L."/>
            <person name="Lee J."/>
            <person name="Lipzen A."/>
            <person name="Pangilinan J."/>
            <person name="LaButti K."/>
            <person name="Hainaut M."/>
            <person name="Henrissat B."/>
            <person name="Grigoriev I.V."/>
            <person name="Spatafora J.W."/>
            <person name="Aime M.C."/>
        </authorList>
    </citation>
    <scope>NUCLEOTIDE SEQUENCE [LARGE SCALE GENOMIC DNA]</scope>
    <source>
        <strain evidence="1 2">MCA 5214</strain>
    </source>
</reference>
<dbReference type="Proteomes" id="UP000245884">
    <property type="component" value="Unassembled WGS sequence"/>
</dbReference>
<name>A0A316ULR0_9BASI</name>
<dbReference type="GeneID" id="37031226"/>